<feature type="short sequence motif" description="Gly-cisPro motif, important for rejection of L-amino acids" evidence="3">
    <location>
        <begin position="140"/>
        <end position="141"/>
    </location>
</feature>
<dbReference type="GO" id="GO:0043908">
    <property type="term" value="F:Ser(Gly)-tRNA(Ala) hydrolase activity"/>
    <property type="evidence" value="ECO:0007669"/>
    <property type="project" value="UniProtKB-UniRule"/>
</dbReference>
<evidence type="ECO:0000313" key="4">
    <source>
        <dbReference type="EMBL" id="AQQ69129.1"/>
    </source>
</evidence>
<dbReference type="InterPro" id="IPR023509">
    <property type="entry name" value="DTD-like_sf"/>
</dbReference>
<comment type="catalytic activity">
    <reaction evidence="3">
        <text>a D-aminoacyl-tRNA + H2O = a tRNA + a D-alpha-amino acid + H(+)</text>
        <dbReference type="Rhea" id="RHEA:13953"/>
        <dbReference type="Rhea" id="RHEA-COMP:10123"/>
        <dbReference type="Rhea" id="RHEA-COMP:10124"/>
        <dbReference type="ChEBI" id="CHEBI:15377"/>
        <dbReference type="ChEBI" id="CHEBI:15378"/>
        <dbReference type="ChEBI" id="CHEBI:59871"/>
        <dbReference type="ChEBI" id="CHEBI:78442"/>
        <dbReference type="ChEBI" id="CHEBI:79333"/>
        <dbReference type="EC" id="3.1.1.96"/>
    </reaction>
</comment>
<comment type="similarity">
    <text evidence="1 3">Belongs to the DTD family.</text>
</comment>
<gene>
    <name evidence="3" type="primary">dtd</name>
    <name evidence="4" type="ORF">Mag101_16945</name>
</gene>
<evidence type="ECO:0000256" key="3">
    <source>
        <dbReference type="HAMAP-Rule" id="MF_00518"/>
    </source>
</evidence>
<evidence type="ECO:0000256" key="1">
    <source>
        <dbReference type="ARBA" id="ARBA00009673"/>
    </source>
</evidence>
<dbReference type="PANTHER" id="PTHR10472:SF5">
    <property type="entry name" value="D-AMINOACYL-TRNA DEACYLASE 1"/>
    <property type="match status" value="1"/>
</dbReference>
<reference evidence="4" key="1">
    <citation type="submission" date="2017-02" db="EMBL/GenBank/DDBJ databases">
        <title>Genome of Microbulbifer agarilyticus GP101.</title>
        <authorList>
            <person name="Jung J."/>
            <person name="Bae S.S."/>
            <person name="Baek K."/>
        </authorList>
    </citation>
    <scope>NUCLEOTIDE SEQUENCE [LARGE SCALE GENOMIC DNA]</scope>
    <source>
        <strain evidence="4">GP101</strain>
    </source>
</reference>
<organism evidence="4 5">
    <name type="scientific">Microbulbifer agarilyticus</name>
    <dbReference type="NCBI Taxonomy" id="260552"/>
    <lineage>
        <taxon>Bacteria</taxon>
        <taxon>Pseudomonadati</taxon>
        <taxon>Pseudomonadota</taxon>
        <taxon>Gammaproteobacteria</taxon>
        <taxon>Cellvibrionales</taxon>
        <taxon>Microbulbiferaceae</taxon>
        <taxon>Microbulbifer</taxon>
    </lineage>
</organism>
<dbReference type="EMBL" id="CP019650">
    <property type="protein sequence ID" value="AQQ69129.1"/>
    <property type="molecule type" value="Genomic_DNA"/>
</dbReference>
<keyword evidence="3" id="KW-0694">RNA-binding</keyword>
<dbReference type="EC" id="3.1.1.-" evidence="3"/>
<comment type="catalytic activity">
    <reaction evidence="3">
        <text>glycyl-tRNA(Ala) + H2O = tRNA(Ala) + glycine + H(+)</text>
        <dbReference type="Rhea" id="RHEA:53744"/>
        <dbReference type="Rhea" id="RHEA-COMP:9657"/>
        <dbReference type="Rhea" id="RHEA-COMP:13640"/>
        <dbReference type="ChEBI" id="CHEBI:15377"/>
        <dbReference type="ChEBI" id="CHEBI:15378"/>
        <dbReference type="ChEBI" id="CHEBI:57305"/>
        <dbReference type="ChEBI" id="CHEBI:78442"/>
        <dbReference type="ChEBI" id="CHEBI:78522"/>
    </reaction>
</comment>
<dbReference type="GO" id="GO:0051500">
    <property type="term" value="F:D-tyrosyl-tRNA(Tyr) deacylase activity"/>
    <property type="evidence" value="ECO:0007669"/>
    <property type="project" value="TreeGrafter"/>
</dbReference>
<dbReference type="PANTHER" id="PTHR10472">
    <property type="entry name" value="D-TYROSYL-TRNA TYR DEACYLASE"/>
    <property type="match status" value="1"/>
</dbReference>
<comment type="function">
    <text evidence="3">An aminoacyl-tRNA editing enzyme that deacylates mischarged D-aminoacyl-tRNAs. Also deacylates mischarged glycyl-tRNA(Ala), protecting cells against glycine mischarging by AlaRS. Acts via tRNA-based rather than protein-based catalysis; rejects L-amino acids rather than detecting D-amino acids in the active site. By recycling D-aminoacyl-tRNA to D-amino acids and free tRNA molecules, this enzyme counteracts the toxicity associated with the formation of D-aminoacyl-tRNA entities in vivo and helps enforce protein L-homochirality.</text>
</comment>
<dbReference type="GO" id="GO:0005737">
    <property type="term" value="C:cytoplasm"/>
    <property type="evidence" value="ECO:0007669"/>
    <property type="project" value="UniProtKB-SubCell"/>
</dbReference>
<proteinExistence type="inferred from homology"/>
<dbReference type="FunFam" id="3.50.80.10:FF:000001">
    <property type="entry name" value="D-aminoacyl-tRNA deacylase"/>
    <property type="match status" value="1"/>
</dbReference>
<dbReference type="GO" id="GO:0106026">
    <property type="term" value="F:Gly-tRNA(Ala) deacylase activity"/>
    <property type="evidence" value="ECO:0007669"/>
    <property type="project" value="UniProtKB-UniRule"/>
</dbReference>
<dbReference type="Gene3D" id="3.50.80.10">
    <property type="entry name" value="D-tyrosyl-tRNA(Tyr) deacylase"/>
    <property type="match status" value="1"/>
</dbReference>
<keyword evidence="5" id="KW-1185">Reference proteome</keyword>
<comment type="subcellular location">
    <subcellularLocation>
        <location evidence="3">Cytoplasm</location>
    </subcellularLocation>
</comment>
<dbReference type="RefSeq" id="WP_077407653.1">
    <property type="nucleotide sequence ID" value="NZ_CP019650.1"/>
</dbReference>
<dbReference type="CDD" id="cd00563">
    <property type="entry name" value="Dtyr_deacylase"/>
    <property type="match status" value="1"/>
</dbReference>
<dbReference type="Proteomes" id="UP000188219">
    <property type="component" value="Chromosome"/>
</dbReference>
<dbReference type="OrthoDB" id="9801395at2"/>
<dbReference type="Pfam" id="PF02580">
    <property type="entry name" value="Tyr_Deacylase"/>
    <property type="match status" value="1"/>
</dbReference>
<dbReference type="HAMAP" id="MF_00518">
    <property type="entry name" value="Deacylase_Dtd"/>
    <property type="match status" value="1"/>
</dbReference>
<protein>
    <recommendedName>
        <fullName evidence="3">D-aminoacyl-tRNA deacylase</fullName>
        <shortName evidence="3">DTD</shortName>
        <ecNumber evidence="3">3.1.1.96</ecNumber>
    </recommendedName>
    <alternativeName>
        <fullName evidence="3">Gly-tRNA(Ala) deacylase</fullName>
        <ecNumber evidence="3">3.1.1.-</ecNumber>
    </alternativeName>
</protein>
<dbReference type="STRING" id="260552.Mag101_16945"/>
<dbReference type="SUPFAM" id="SSF69500">
    <property type="entry name" value="DTD-like"/>
    <property type="match status" value="1"/>
</dbReference>
<evidence type="ECO:0000313" key="5">
    <source>
        <dbReference type="Proteomes" id="UP000188219"/>
    </source>
</evidence>
<sequence length="148" mass="15940">MKGLIQRVKHAKVEVSSESVGAIDHGILLLLGVEASDTEDTADKLLHKVLHYRIFGDEQGKMNLNVQQAGGGLLVVSQFTLVADTAKGLRPSFSRGASPQQANELYEYFLRQARAKMADALPVAGGQFAADMQVSLCNDGPVTFLLEV</sequence>
<comment type="domain">
    <text evidence="3">A Gly-cisPro motif from one monomer fits into the active site of the other monomer to allow specific chiral rejection of L-amino acids.</text>
</comment>
<comment type="subunit">
    <text evidence="3">Homodimer.</text>
</comment>
<keyword evidence="3" id="KW-0963">Cytoplasm</keyword>
<keyword evidence="3" id="KW-0820">tRNA-binding</keyword>
<dbReference type="EC" id="3.1.1.96" evidence="3"/>
<dbReference type="AlphaFoldDB" id="A0A1Q2M901"/>
<name>A0A1Q2M901_9GAMM</name>
<dbReference type="eggNOG" id="COG1490">
    <property type="taxonomic scope" value="Bacteria"/>
</dbReference>
<dbReference type="InterPro" id="IPR003732">
    <property type="entry name" value="Daa-tRNA_deacyls_DTD"/>
</dbReference>
<dbReference type="NCBIfam" id="TIGR00256">
    <property type="entry name" value="D-aminoacyl-tRNA deacylase"/>
    <property type="match status" value="1"/>
</dbReference>
<dbReference type="GO" id="GO:0000049">
    <property type="term" value="F:tRNA binding"/>
    <property type="evidence" value="ECO:0007669"/>
    <property type="project" value="UniProtKB-UniRule"/>
</dbReference>
<accession>A0A1Q2M901</accession>
<dbReference type="GO" id="GO:0019478">
    <property type="term" value="P:D-amino acid catabolic process"/>
    <property type="evidence" value="ECO:0007669"/>
    <property type="project" value="UniProtKB-UniRule"/>
</dbReference>
<dbReference type="KEGG" id="maga:Mag101_16945"/>
<keyword evidence="2 3" id="KW-0378">Hydrolase</keyword>
<evidence type="ECO:0000256" key="2">
    <source>
        <dbReference type="ARBA" id="ARBA00022801"/>
    </source>
</evidence>